<keyword evidence="6 11" id="KW-0067">ATP-binding</keyword>
<evidence type="ECO:0000313" key="14">
    <source>
        <dbReference type="EMBL" id="NDV62241.1"/>
    </source>
</evidence>
<dbReference type="InterPro" id="IPR018027">
    <property type="entry name" value="Asn/Gln_amidotransferase"/>
</dbReference>
<dbReference type="GO" id="GO:0005524">
    <property type="term" value="F:ATP binding"/>
    <property type="evidence" value="ECO:0007669"/>
    <property type="project" value="UniProtKB-KW"/>
</dbReference>
<dbReference type="NCBIfam" id="NF004014">
    <property type="entry name" value="PRK05477.1-4"/>
    <property type="match status" value="1"/>
</dbReference>
<dbReference type="AlphaFoldDB" id="A0A6B2LZV1"/>
<keyword evidence="5 11" id="KW-0547">Nucleotide-binding</keyword>
<dbReference type="EC" id="6.3.5.-" evidence="11"/>
<dbReference type="HAMAP" id="MF_00121">
    <property type="entry name" value="GatB"/>
    <property type="match status" value="1"/>
</dbReference>
<dbReference type="InterPro" id="IPR003789">
    <property type="entry name" value="Asn/Gln_tRNA_amidoTrase-B-like"/>
</dbReference>
<keyword evidence="15" id="KW-1185">Reference proteome</keyword>
<evidence type="ECO:0000256" key="2">
    <source>
        <dbReference type="ARBA" id="ARBA00011123"/>
    </source>
</evidence>
<comment type="caution">
    <text evidence="14">The sequence shown here is derived from an EMBL/GenBank/DDBJ whole genome shotgun (WGS) entry which is preliminary data.</text>
</comment>
<comment type="function">
    <text evidence="8 11">Allows the formation of correctly charged Asn-tRNA(Asn) or Gln-tRNA(Gln) through the transamidation of misacylated Asp-tRNA(Asn) or Glu-tRNA(Gln) in organisms which lack either or both of asparaginyl-tRNA or glutaminyl-tRNA synthetases. The reaction takes place in the presence of glutamine and ATP through an activated phospho-Asp-tRNA(Asn) or phospho-Glu-tRNA(Gln).</text>
</comment>
<sequence>MPEYEAVIGLEVHVQLKTASKMFTDAPTGFAQPPNSLTNAIVMGLPGALPVLNKGAIEQAIRMGLIFNCEIPEVFQWDRKNYFYPDSPKNYQLTQMDAPVCMGGEVEIELSGPSRNQMGEHKIIHLDHAHLEEDVGKLTHFEKESLVDYNRAGTPLLEIVTQPDLRSADEAVALLQSIRMHLMAAGVSDCDMEKGQMRCDANVSVRPKGQSALNNRAEMKNLNSITGVKNAINYEIKRQSRAYDKGKEVPQETRRWDADASRTTSMRSKEEAHDYRYFPDPDLLPVRFPRSRVEELKASLPEGVFVRQRRYMEAYSLPYTVTSVICYDHELTGFFEEAMATYNKNPKALANYIANELQRERAQAEGDGMLPMEQVKLVPGELAGLVRLIDEGKLTKHLARDVLIEMFSSGKSAESIIEEKGIKAEPTDSSELEQWCRDAVAGNAVAAQQVRDGNEKAVNSFMGPIMKASKGKANPQAVRDMLLKIIAEG</sequence>
<dbReference type="GO" id="GO:0016740">
    <property type="term" value="F:transferase activity"/>
    <property type="evidence" value="ECO:0007669"/>
    <property type="project" value="UniProtKB-KW"/>
</dbReference>
<dbReference type="GO" id="GO:0050567">
    <property type="term" value="F:glutaminyl-tRNA synthase (glutamine-hydrolyzing) activity"/>
    <property type="evidence" value="ECO:0007669"/>
    <property type="project" value="UniProtKB-UniRule"/>
</dbReference>
<dbReference type="InterPro" id="IPR006075">
    <property type="entry name" value="Asn/Gln-tRNA_Trfase_suB/E_cat"/>
</dbReference>
<protein>
    <recommendedName>
        <fullName evidence="3 11">Aspartyl/glutamyl-tRNA(Asn/Gln) amidotransferase subunit B</fullName>
        <shortName evidence="11">Asp/Glu-ADT subunit B</shortName>
        <ecNumber evidence="11">6.3.5.-</ecNumber>
    </recommendedName>
</protein>
<comment type="similarity">
    <text evidence="1 11">Belongs to the GatB/GatE family. GatB subfamily.</text>
</comment>
<evidence type="ECO:0000256" key="8">
    <source>
        <dbReference type="ARBA" id="ARBA00024799"/>
    </source>
</evidence>
<comment type="subunit">
    <text evidence="2 11">Heterotrimer of A, B and C subunits.</text>
</comment>
<keyword evidence="7 11" id="KW-0648">Protein biosynthesis</keyword>
<dbReference type="RefSeq" id="WP_163963968.1">
    <property type="nucleotide sequence ID" value="NZ_JAAGNX010000002.1"/>
</dbReference>
<dbReference type="PANTHER" id="PTHR11659:SF0">
    <property type="entry name" value="GLUTAMYL-TRNA(GLN) AMIDOTRANSFERASE SUBUNIT B, MITOCHONDRIAL"/>
    <property type="match status" value="1"/>
</dbReference>
<dbReference type="InterPro" id="IPR017959">
    <property type="entry name" value="Asn/Gln-tRNA_amidoTrfase_suB/E"/>
</dbReference>
<dbReference type="NCBIfam" id="NF004012">
    <property type="entry name" value="PRK05477.1-2"/>
    <property type="match status" value="1"/>
</dbReference>
<evidence type="ECO:0000256" key="5">
    <source>
        <dbReference type="ARBA" id="ARBA00022741"/>
    </source>
</evidence>
<dbReference type="EMBL" id="JAAGNX010000002">
    <property type="protein sequence ID" value="NDV62241.1"/>
    <property type="molecule type" value="Genomic_DNA"/>
</dbReference>
<feature type="compositionally biased region" description="Basic and acidic residues" evidence="12">
    <location>
        <begin position="243"/>
        <end position="260"/>
    </location>
</feature>
<dbReference type="GO" id="GO:0070681">
    <property type="term" value="P:glutaminyl-tRNAGln biosynthesis via transamidation"/>
    <property type="evidence" value="ECO:0007669"/>
    <property type="project" value="TreeGrafter"/>
</dbReference>
<dbReference type="SUPFAM" id="SSF55931">
    <property type="entry name" value="Glutamine synthetase/guanido kinase"/>
    <property type="match status" value="1"/>
</dbReference>
<evidence type="ECO:0000256" key="9">
    <source>
        <dbReference type="ARBA" id="ARBA00047380"/>
    </source>
</evidence>
<dbReference type="SMART" id="SM00845">
    <property type="entry name" value="GatB_Yqey"/>
    <property type="match status" value="1"/>
</dbReference>
<feature type="domain" description="Asn/Gln amidotransferase" evidence="13">
    <location>
        <begin position="333"/>
        <end position="486"/>
    </location>
</feature>
<evidence type="ECO:0000256" key="7">
    <source>
        <dbReference type="ARBA" id="ARBA00022917"/>
    </source>
</evidence>
<evidence type="ECO:0000256" key="1">
    <source>
        <dbReference type="ARBA" id="ARBA00005306"/>
    </source>
</evidence>
<dbReference type="PANTHER" id="PTHR11659">
    <property type="entry name" value="GLUTAMYL-TRNA GLN AMIDOTRANSFERASE SUBUNIT B MITOCHONDRIAL AND PROKARYOTIC PET112-RELATED"/>
    <property type="match status" value="1"/>
</dbReference>
<evidence type="ECO:0000259" key="13">
    <source>
        <dbReference type="SMART" id="SM00845"/>
    </source>
</evidence>
<dbReference type="Pfam" id="PF02934">
    <property type="entry name" value="GatB_N"/>
    <property type="match status" value="1"/>
</dbReference>
<dbReference type="Proteomes" id="UP000478417">
    <property type="component" value="Unassembled WGS sequence"/>
</dbReference>
<evidence type="ECO:0000256" key="11">
    <source>
        <dbReference type="HAMAP-Rule" id="MF_00121"/>
    </source>
</evidence>
<feature type="region of interest" description="Disordered" evidence="12">
    <location>
        <begin position="243"/>
        <end position="267"/>
    </location>
</feature>
<keyword evidence="14" id="KW-0808">Transferase</keyword>
<dbReference type="Pfam" id="PF02637">
    <property type="entry name" value="GatB_Yqey"/>
    <property type="match status" value="1"/>
</dbReference>
<dbReference type="NCBIfam" id="TIGR00133">
    <property type="entry name" value="gatB"/>
    <property type="match status" value="1"/>
</dbReference>
<organism evidence="14 15">
    <name type="scientific">Oceanipulchritudo coccoides</name>
    <dbReference type="NCBI Taxonomy" id="2706888"/>
    <lineage>
        <taxon>Bacteria</taxon>
        <taxon>Pseudomonadati</taxon>
        <taxon>Verrucomicrobiota</taxon>
        <taxon>Opitutia</taxon>
        <taxon>Puniceicoccales</taxon>
        <taxon>Oceanipulchritudinaceae</taxon>
        <taxon>Oceanipulchritudo</taxon>
    </lineage>
</organism>
<accession>A0A6B2LZV1</accession>
<name>A0A6B2LZV1_9BACT</name>
<dbReference type="SUPFAM" id="SSF89095">
    <property type="entry name" value="GatB/YqeY motif"/>
    <property type="match status" value="1"/>
</dbReference>
<dbReference type="InterPro" id="IPR014746">
    <property type="entry name" value="Gln_synth/guanido_kin_cat_dom"/>
</dbReference>
<gene>
    <name evidence="11 14" type="primary">gatB</name>
    <name evidence="14" type="ORF">G0Q06_07260</name>
</gene>
<evidence type="ECO:0000256" key="3">
    <source>
        <dbReference type="ARBA" id="ARBA00016923"/>
    </source>
</evidence>
<comment type="catalytic activity">
    <reaction evidence="9 11">
        <text>L-aspartyl-tRNA(Asn) + L-glutamine + ATP + H2O = L-asparaginyl-tRNA(Asn) + L-glutamate + ADP + phosphate + 2 H(+)</text>
        <dbReference type="Rhea" id="RHEA:14513"/>
        <dbReference type="Rhea" id="RHEA-COMP:9674"/>
        <dbReference type="Rhea" id="RHEA-COMP:9677"/>
        <dbReference type="ChEBI" id="CHEBI:15377"/>
        <dbReference type="ChEBI" id="CHEBI:15378"/>
        <dbReference type="ChEBI" id="CHEBI:29985"/>
        <dbReference type="ChEBI" id="CHEBI:30616"/>
        <dbReference type="ChEBI" id="CHEBI:43474"/>
        <dbReference type="ChEBI" id="CHEBI:58359"/>
        <dbReference type="ChEBI" id="CHEBI:78515"/>
        <dbReference type="ChEBI" id="CHEBI:78516"/>
        <dbReference type="ChEBI" id="CHEBI:456216"/>
    </reaction>
</comment>
<proteinExistence type="inferred from homology"/>
<dbReference type="InterPro" id="IPR023168">
    <property type="entry name" value="GatB_Yqey_C_2"/>
</dbReference>
<dbReference type="InterPro" id="IPR004413">
    <property type="entry name" value="GatB"/>
</dbReference>
<evidence type="ECO:0000256" key="6">
    <source>
        <dbReference type="ARBA" id="ARBA00022840"/>
    </source>
</evidence>
<evidence type="ECO:0000256" key="4">
    <source>
        <dbReference type="ARBA" id="ARBA00022598"/>
    </source>
</evidence>
<dbReference type="FunFam" id="1.10.10.410:FF:000001">
    <property type="entry name" value="Aspartyl/glutamyl-tRNA(Asn/Gln) amidotransferase subunit B"/>
    <property type="match status" value="1"/>
</dbReference>
<comment type="catalytic activity">
    <reaction evidence="10 11">
        <text>L-glutamyl-tRNA(Gln) + L-glutamine + ATP + H2O = L-glutaminyl-tRNA(Gln) + L-glutamate + ADP + phosphate + H(+)</text>
        <dbReference type="Rhea" id="RHEA:17521"/>
        <dbReference type="Rhea" id="RHEA-COMP:9681"/>
        <dbReference type="Rhea" id="RHEA-COMP:9684"/>
        <dbReference type="ChEBI" id="CHEBI:15377"/>
        <dbReference type="ChEBI" id="CHEBI:15378"/>
        <dbReference type="ChEBI" id="CHEBI:29985"/>
        <dbReference type="ChEBI" id="CHEBI:30616"/>
        <dbReference type="ChEBI" id="CHEBI:43474"/>
        <dbReference type="ChEBI" id="CHEBI:58359"/>
        <dbReference type="ChEBI" id="CHEBI:78520"/>
        <dbReference type="ChEBI" id="CHEBI:78521"/>
        <dbReference type="ChEBI" id="CHEBI:456216"/>
    </reaction>
</comment>
<dbReference type="Gene3D" id="1.10.10.410">
    <property type="match status" value="1"/>
</dbReference>
<evidence type="ECO:0000313" key="15">
    <source>
        <dbReference type="Proteomes" id="UP000478417"/>
    </source>
</evidence>
<evidence type="ECO:0000256" key="12">
    <source>
        <dbReference type="SAM" id="MobiDB-lite"/>
    </source>
</evidence>
<keyword evidence="4 11" id="KW-0436">Ligase</keyword>
<dbReference type="InterPro" id="IPR017958">
    <property type="entry name" value="Gln-tRNA_amidoTrfase_suB_CS"/>
</dbReference>
<evidence type="ECO:0000256" key="10">
    <source>
        <dbReference type="ARBA" id="ARBA00047913"/>
    </source>
</evidence>
<dbReference type="GO" id="GO:0006412">
    <property type="term" value="P:translation"/>
    <property type="evidence" value="ECO:0007669"/>
    <property type="project" value="UniProtKB-UniRule"/>
</dbReference>
<reference evidence="14 15" key="1">
    <citation type="submission" date="2020-02" db="EMBL/GenBank/DDBJ databases">
        <title>Albibacoteraceae fam. nov., the first described family within the subdivision 4 Verrucomicrobia.</title>
        <authorList>
            <person name="Xi F."/>
        </authorList>
    </citation>
    <scope>NUCLEOTIDE SEQUENCE [LARGE SCALE GENOMIC DNA]</scope>
    <source>
        <strain evidence="14 15">CK1056</strain>
    </source>
</reference>
<dbReference type="PROSITE" id="PS01234">
    <property type="entry name" value="GATB"/>
    <property type="match status" value="1"/>
</dbReference>